<reference evidence="1" key="1">
    <citation type="journal article" date="2014" name="Int. J. Syst. Evol. Microbiol.">
        <title>Complete genome sequence of Corynebacterium casei LMG S-19264T (=DSM 44701T), isolated from a smear-ripened cheese.</title>
        <authorList>
            <consortium name="US DOE Joint Genome Institute (JGI-PGF)"/>
            <person name="Walter F."/>
            <person name="Albersmeier A."/>
            <person name="Kalinowski J."/>
            <person name="Ruckert C."/>
        </authorList>
    </citation>
    <scope>NUCLEOTIDE SEQUENCE</scope>
    <source>
        <strain evidence="1">KCTC 12343</strain>
    </source>
</reference>
<dbReference type="EMBL" id="CP036401">
    <property type="protein sequence ID" value="QBI04186.1"/>
    <property type="molecule type" value="Genomic_DNA"/>
</dbReference>
<dbReference type="AlphaFoldDB" id="A0A411X587"/>
<dbReference type="EMBL" id="BMWV01000001">
    <property type="protein sequence ID" value="GGY25306.1"/>
    <property type="molecule type" value="Genomic_DNA"/>
</dbReference>
<dbReference type="PANTHER" id="PTHR38031:SF1">
    <property type="entry name" value="SULFUR CARRIER PROTEIN CYSO"/>
    <property type="match status" value="1"/>
</dbReference>
<dbReference type="OrthoDB" id="6894792at2"/>
<dbReference type="InterPro" id="IPR012675">
    <property type="entry name" value="Beta-grasp_dom_sf"/>
</dbReference>
<dbReference type="InterPro" id="IPR016155">
    <property type="entry name" value="Mopterin_synth/thiamin_S_b"/>
</dbReference>
<dbReference type="RefSeq" id="WP_131148250.1">
    <property type="nucleotide sequence ID" value="NZ_BMWV01000001.1"/>
</dbReference>
<keyword evidence="3" id="KW-1185">Reference proteome</keyword>
<evidence type="ECO:0000313" key="4">
    <source>
        <dbReference type="Proteomes" id="UP000628442"/>
    </source>
</evidence>
<dbReference type="Pfam" id="PF02597">
    <property type="entry name" value="ThiS"/>
    <property type="match status" value="1"/>
</dbReference>
<dbReference type="Proteomes" id="UP000628442">
    <property type="component" value="Unassembled WGS sequence"/>
</dbReference>
<accession>A0A411X587</accession>
<gene>
    <name evidence="2" type="ORF">EYF70_27720</name>
    <name evidence="1" type="ORF">GCM10007387_03710</name>
</gene>
<dbReference type="CDD" id="cd17040">
    <property type="entry name" value="Ubl_MoaD_like"/>
    <property type="match status" value="1"/>
</dbReference>
<dbReference type="Gene3D" id="3.10.20.30">
    <property type="match status" value="1"/>
</dbReference>
<dbReference type="InterPro" id="IPR003749">
    <property type="entry name" value="ThiS/MoaD-like"/>
</dbReference>
<reference evidence="1" key="3">
    <citation type="submission" date="2022-12" db="EMBL/GenBank/DDBJ databases">
        <authorList>
            <person name="Sun Q."/>
            <person name="Kim S."/>
        </authorList>
    </citation>
    <scope>NUCLEOTIDE SEQUENCE</scope>
    <source>
        <strain evidence="1">KCTC 12343</strain>
    </source>
</reference>
<dbReference type="InterPro" id="IPR052045">
    <property type="entry name" value="Sulfur_Carrier/Prot_Modifier"/>
</dbReference>
<sequence length="89" mass="9674">MALIIFTQQLARFLPVPQLVTQAATLRAALDEVAAADPRLGAYVLDDQGRLRANVVAFIDGRRCHDRALLDDPIRPDSTIHILQALSGG</sequence>
<protein>
    <submittedName>
        <fullName evidence="2">MoaD/ThiS family protein</fullName>
    </submittedName>
</protein>
<name>A0A411X587_9BURK</name>
<dbReference type="Proteomes" id="UP000292307">
    <property type="component" value="Chromosome"/>
</dbReference>
<reference evidence="2 3" key="2">
    <citation type="submission" date="2019-02" db="EMBL/GenBank/DDBJ databases">
        <title>Draft Genome Sequences of Six Type Strains of the Genus Massilia.</title>
        <authorList>
            <person name="Miess H."/>
            <person name="Frediansyhah A."/>
            <person name="Gross H."/>
        </authorList>
    </citation>
    <scope>NUCLEOTIDE SEQUENCE [LARGE SCALE GENOMIC DNA]</scope>
    <source>
        <strain evidence="2 3">DSM 17472</strain>
    </source>
</reference>
<evidence type="ECO:0000313" key="2">
    <source>
        <dbReference type="EMBL" id="QBI04186.1"/>
    </source>
</evidence>
<evidence type="ECO:0000313" key="1">
    <source>
        <dbReference type="EMBL" id="GGY25306.1"/>
    </source>
</evidence>
<dbReference type="SUPFAM" id="SSF54285">
    <property type="entry name" value="MoaD/ThiS"/>
    <property type="match status" value="1"/>
</dbReference>
<proteinExistence type="predicted"/>
<organism evidence="1 4">
    <name type="scientific">Pseudoduganella albidiflava</name>
    <dbReference type="NCBI Taxonomy" id="321983"/>
    <lineage>
        <taxon>Bacteria</taxon>
        <taxon>Pseudomonadati</taxon>
        <taxon>Pseudomonadota</taxon>
        <taxon>Betaproteobacteria</taxon>
        <taxon>Burkholderiales</taxon>
        <taxon>Oxalobacteraceae</taxon>
        <taxon>Telluria group</taxon>
        <taxon>Pseudoduganella</taxon>
    </lineage>
</organism>
<dbReference type="PANTHER" id="PTHR38031">
    <property type="entry name" value="SULFUR CARRIER PROTEIN SLR0821-RELATED"/>
    <property type="match status" value="1"/>
</dbReference>
<evidence type="ECO:0000313" key="3">
    <source>
        <dbReference type="Proteomes" id="UP000292307"/>
    </source>
</evidence>